<dbReference type="SMART" id="SM00409">
    <property type="entry name" value="IG"/>
    <property type="match status" value="2"/>
</dbReference>
<dbReference type="EMBL" id="JAERUA010000020">
    <property type="protein sequence ID" value="KAI1886250.1"/>
    <property type="molecule type" value="Genomic_DNA"/>
</dbReference>
<dbReference type="SMART" id="SM00408">
    <property type="entry name" value="IGc2"/>
    <property type="match status" value="2"/>
</dbReference>
<proteinExistence type="predicted"/>
<dbReference type="InterPro" id="IPR007110">
    <property type="entry name" value="Ig-like_dom"/>
</dbReference>
<dbReference type="Pfam" id="PF13895">
    <property type="entry name" value="Ig_2"/>
    <property type="match status" value="1"/>
</dbReference>
<dbReference type="InterPro" id="IPR003599">
    <property type="entry name" value="Ig_sub"/>
</dbReference>
<dbReference type="SUPFAM" id="SSF48726">
    <property type="entry name" value="Immunoglobulin"/>
    <property type="match status" value="2"/>
</dbReference>
<dbReference type="AlphaFoldDB" id="A0A8T3CR22"/>
<dbReference type="InterPro" id="IPR013783">
    <property type="entry name" value="Ig-like_fold"/>
</dbReference>
<dbReference type="Proteomes" id="UP000829720">
    <property type="component" value="Unassembled WGS sequence"/>
</dbReference>
<feature type="signal peptide" evidence="7">
    <location>
        <begin position="1"/>
        <end position="46"/>
    </location>
</feature>
<evidence type="ECO:0000259" key="8">
    <source>
        <dbReference type="PROSITE" id="PS50835"/>
    </source>
</evidence>
<keyword evidence="4" id="KW-0393">Immunoglobulin domain</keyword>
<sequence length="380" mass="41011">MKAHQYSLFLLYGQFAVCQSSLTASPMEGTVLSAVTLFLLTGFCSGQDVLPPEPVNSPVRTSAEFSIPAAPETRIFHILPPQNPPAFNTHDERISGAYISNLSRGRLIAGKSSVYLSCQADTGTNIFRVWRKDGKPLFPSDRISFHDDKRDMLIHLIEGKDNGEYLCHLSNRVSEESVTYNLFFNYGPQDVLIQGANDIEVGQTVVLICSASSEPPARFTWTLNGTETSVTTAVYIKDNATYGDSGNYTCVADNAVTRSIGFSAVHVLTIQEFEGKLPLAGEPASCPGPPIGFILGGVVGCLGCVGLAVAVAVIVMKTKRRPRPHQMTVVNENGAPMGPSAEYGNLSGKLAGQSSSRDADRSYEELQFKDSAIYNTLTGR</sequence>
<evidence type="ECO:0000313" key="9">
    <source>
        <dbReference type="EMBL" id="KAI1886250.1"/>
    </source>
</evidence>
<keyword evidence="6" id="KW-0472">Membrane</keyword>
<dbReference type="PANTHER" id="PTHR44337:SF16">
    <property type="entry name" value="CARCINOEMBRYONIC ANTIGEN-RELATED CELL ADHESION MOLECULE 20-LIKE-RELATED"/>
    <property type="match status" value="1"/>
</dbReference>
<dbReference type="CDD" id="cd00096">
    <property type="entry name" value="Ig"/>
    <property type="match status" value="1"/>
</dbReference>
<organism evidence="9 10">
    <name type="scientific">Albula goreensis</name>
    <dbReference type="NCBI Taxonomy" id="1534307"/>
    <lineage>
        <taxon>Eukaryota</taxon>
        <taxon>Metazoa</taxon>
        <taxon>Chordata</taxon>
        <taxon>Craniata</taxon>
        <taxon>Vertebrata</taxon>
        <taxon>Euteleostomi</taxon>
        <taxon>Actinopterygii</taxon>
        <taxon>Neopterygii</taxon>
        <taxon>Teleostei</taxon>
        <taxon>Albuliformes</taxon>
        <taxon>Albulidae</taxon>
        <taxon>Albula</taxon>
    </lineage>
</organism>
<protein>
    <recommendedName>
        <fullName evidence="8">Ig-like domain-containing protein</fullName>
    </recommendedName>
</protein>
<evidence type="ECO:0000256" key="4">
    <source>
        <dbReference type="ARBA" id="ARBA00023319"/>
    </source>
</evidence>
<feature type="domain" description="Ig-like" evidence="8">
    <location>
        <begin position="188"/>
        <end position="261"/>
    </location>
</feature>
<keyword evidence="6" id="KW-0812">Transmembrane</keyword>
<evidence type="ECO:0000256" key="6">
    <source>
        <dbReference type="SAM" id="Phobius"/>
    </source>
</evidence>
<evidence type="ECO:0000256" key="3">
    <source>
        <dbReference type="ARBA" id="ARBA00023180"/>
    </source>
</evidence>
<keyword evidence="10" id="KW-1185">Reference proteome</keyword>
<reference evidence="9" key="1">
    <citation type="submission" date="2021-01" db="EMBL/GenBank/DDBJ databases">
        <authorList>
            <person name="Zahm M."/>
            <person name="Roques C."/>
            <person name="Cabau C."/>
            <person name="Klopp C."/>
            <person name="Donnadieu C."/>
            <person name="Jouanno E."/>
            <person name="Lampietro C."/>
            <person name="Louis A."/>
            <person name="Herpin A."/>
            <person name="Echchiki A."/>
            <person name="Berthelot C."/>
            <person name="Parey E."/>
            <person name="Roest-Crollius H."/>
            <person name="Braasch I."/>
            <person name="Postlethwait J."/>
            <person name="Bobe J."/>
            <person name="Montfort J."/>
            <person name="Bouchez O."/>
            <person name="Begum T."/>
            <person name="Mejri S."/>
            <person name="Adams A."/>
            <person name="Chen W.-J."/>
            <person name="Guiguen Y."/>
        </authorList>
    </citation>
    <scope>NUCLEOTIDE SEQUENCE</scope>
    <source>
        <tissue evidence="9">Blood</tissue>
    </source>
</reference>
<feature type="chain" id="PRO_5035937505" description="Ig-like domain-containing protein" evidence="7">
    <location>
        <begin position="47"/>
        <end position="380"/>
    </location>
</feature>
<dbReference type="InterPro" id="IPR013098">
    <property type="entry name" value="Ig_I-set"/>
</dbReference>
<evidence type="ECO:0000313" key="10">
    <source>
        <dbReference type="Proteomes" id="UP000829720"/>
    </source>
</evidence>
<evidence type="ECO:0000256" key="2">
    <source>
        <dbReference type="ARBA" id="ARBA00023157"/>
    </source>
</evidence>
<evidence type="ECO:0000256" key="7">
    <source>
        <dbReference type="SAM" id="SignalP"/>
    </source>
</evidence>
<gene>
    <name evidence="9" type="ORF">AGOR_G00212060</name>
</gene>
<dbReference type="InterPro" id="IPR036179">
    <property type="entry name" value="Ig-like_dom_sf"/>
</dbReference>
<dbReference type="InterPro" id="IPR003598">
    <property type="entry name" value="Ig_sub2"/>
</dbReference>
<evidence type="ECO:0000256" key="1">
    <source>
        <dbReference type="ARBA" id="ARBA00022729"/>
    </source>
</evidence>
<feature type="region of interest" description="Disordered" evidence="5">
    <location>
        <begin position="325"/>
        <end position="355"/>
    </location>
</feature>
<dbReference type="Pfam" id="PF07679">
    <property type="entry name" value="I-set"/>
    <property type="match status" value="1"/>
</dbReference>
<keyword evidence="3" id="KW-0325">Glycoprotein</keyword>
<dbReference type="Gene3D" id="2.60.40.10">
    <property type="entry name" value="Immunoglobulins"/>
    <property type="match status" value="2"/>
</dbReference>
<keyword evidence="6" id="KW-1133">Transmembrane helix</keyword>
<dbReference type="OrthoDB" id="6353782at2759"/>
<feature type="transmembrane region" description="Helical" evidence="6">
    <location>
        <begin position="293"/>
        <end position="316"/>
    </location>
</feature>
<keyword evidence="1 7" id="KW-0732">Signal</keyword>
<keyword evidence="2" id="KW-1015">Disulfide bond</keyword>
<evidence type="ECO:0000256" key="5">
    <source>
        <dbReference type="SAM" id="MobiDB-lite"/>
    </source>
</evidence>
<dbReference type="InterPro" id="IPR052598">
    <property type="entry name" value="IgSF_CEA-related"/>
</dbReference>
<dbReference type="PROSITE" id="PS50835">
    <property type="entry name" value="IG_LIKE"/>
    <property type="match status" value="2"/>
</dbReference>
<comment type="caution">
    <text evidence="9">The sequence shown here is derived from an EMBL/GenBank/DDBJ whole genome shotgun (WGS) entry which is preliminary data.</text>
</comment>
<name>A0A8T3CR22_9TELE</name>
<dbReference type="PANTHER" id="PTHR44337">
    <property type="entry name" value="CARCINOEMBRYONIC ANTIGEN-RELATED CELL ADHESION MOLECULE 8"/>
    <property type="match status" value="1"/>
</dbReference>
<feature type="domain" description="Ig-like" evidence="8">
    <location>
        <begin position="85"/>
        <end position="179"/>
    </location>
</feature>
<accession>A0A8T3CR22</accession>